<dbReference type="Pfam" id="PF00485">
    <property type="entry name" value="PRK"/>
    <property type="match status" value="1"/>
</dbReference>
<comment type="caution">
    <text evidence="2">The sequence shown here is derived from an EMBL/GenBank/DDBJ whole genome shotgun (WGS) entry which is preliminary data.</text>
</comment>
<dbReference type="Proteomes" id="UP001207408">
    <property type="component" value="Unassembled WGS sequence"/>
</dbReference>
<accession>A0AAE3MEZ5</accession>
<dbReference type="InterPro" id="IPR006083">
    <property type="entry name" value="PRK/URK"/>
</dbReference>
<dbReference type="AlphaFoldDB" id="A0AAE3MEZ5"/>
<dbReference type="GO" id="GO:0005524">
    <property type="term" value="F:ATP binding"/>
    <property type="evidence" value="ECO:0007669"/>
    <property type="project" value="InterPro"/>
</dbReference>
<evidence type="ECO:0000259" key="1">
    <source>
        <dbReference type="Pfam" id="PF00485"/>
    </source>
</evidence>
<sequence length="210" mass="23592">MNPHENAASIIIPKLVDKVKGKGGRYIVTLAGESGCGKTETGKALVNEFARHNINALVLGQDNYFHLAPLANDARRKADPTWLGPRKEVNLKLLNQNLKEAIGGADHIDVQYIDYDTNVESTIKTDLRGIEVVIVEGTYTSLLKNIDTRIFIDADYNDTLKYRKIRNRGNEVNDPFVEGILETEHKIISGHIFLADFIISKDYEVEEVER</sequence>
<gene>
    <name evidence="2" type="ORF">OM074_11720</name>
</gene>
<organism evidence="2 3">
    <name type="scientific">Plebeiibacterium marinum</name>
    <dbReference type="NCBI Taxonomy" id="2992111"/>
    <lineage>
        <taxon>Bacteria</taxon>
        <taxon>Pseudomonadati</taxon>
        <taxon>Bacteroidota</taxon>
        <taxon>Bacteroidia</taxon>
        <taxon>Marinilabiliales</taxon>
        <taxon>Marinilabiliaceae</taxon>
        <taxon>Plebeiibacterium</taxon>
    </lineage>
</organism>
<dbReference type="RefSeq" id="WP_301199666.1">
    <property type="nucleotide sequence ID" value="NZ_JAPDPI010000022.1"/>
</dbReference>
<dbReference type="GO" id="GO:0016301">
    <property type="term" value="F:kinase activity"/>
    <property type="evidence" value="ECO:0007669"/>
    <property type="project" value="InterPro"/>
</dbReference>
<protein>
    <recommendedName>
        <fullName evidence="1">Phosphoribulokinase/uridine kinase domain-containing protein</fullName>
    </recommendedName>
</protein>
<dbReference type="EMBL" id="JAPDPI010000022">
    <property type="protein sequence ID" value="MCW3806294.1"/>
    <property type="molecule type" value="Genomic_DNA"/>
</dbReference>
<proteinExistence type="predicted"/>
<dbReference type="InterPro" id="IPR027417">
    <property type="entry name" value="P-loop_NTPase"/>
</dbReference>
<evidence type="ECO:0000313" key="2">
    <source>
        <dbReference type="EMBL" id="MCW3806294.1"/>
    </source>
</evidence>
<reference evidence="2" key="1">
    <citation type="submission" date="2022-10" db="EMBL/GenBank/DDBJ databases">
        <authorList>
            <person name="Yu W.X."/>
        </authorList>
    </citation>
    <scope>NUCLEOTIDE SEQUENCE</scope>
    <source>
        <strain evidence="2">D04</strain>
    </source>
</reference>
<dbReference type="SUPFAM" id="SSF52540">
    <property type="entry name" value="P-loop containing nucleoside triphosphate hydrolases"/>
    <property type="match status" value="1"/>
</dbReference>
<feature type="domain" description="Phosphoribulokinase/uridine kinase" evidence="1">
    <location>
        <begin position="27"/>
        <end position="166"/>
    </location>
</feature>
<dbReference type="Gene3D" id="3.40.50.300">
    <property type="entry name" value="P-loop containing nucleotide triphosphate hydrolases"/>
    <property type="match status" value="1"/>
</dbReference>
<evidence type="ECO:0000313" key="3">
    <source>
        <dbReference type="Proteomes" id="UP001207408"/>
    </source>
</evidence>
<name>A0AAE3MEZ5_9BACT</name>
<keyword evidence="3" id="KW-1185">Reference proteome</keyword>